<dbReference type="InterPro" id="IPR031327">
    <property type="entry name" value="MCM"/>
</dbReference>
<evidence type="ECO:0000259" key="17">
    <source>
        <dbReference type="PROSITE" id="PS50051"/>
    </source>
</evidence>
<evidence type="ECO:0000256" key="15">
    <source>
        <dbReference type="ARBA" id="ARBA00047995"/>
    </source>
</evidence>
<evidence type="ECO:0000256" key="9">
    <source>
        <dbReference type="ARBA" id="ARBA00022840"/>
    </source>
</evidence>
<organism evidence="18 19">
    <name type="scientific">Trachymyrmex septentrionalis</name>
    <dbReference type="NCBI Taxonomy" id="34720"/>
    <lineage>
        <taxon>Eukaryota</taxon>
        <taxon>Metazoa</taxon>
        <taxon>Ecdysozoa</taxon>
        <taxon>Arthropoda</taxon>
        <taxon>Hexapoda</taxon>
        <taxon>Insecta</taxon>
        <taxon>Pterygota</taxon>
        <taxon>Neoptera</taxon>
        <taxon>Endopterygota</taxon>
        <taxon>Hymenoptera</taxon>
        <taxon>Apocrita</taxon>
        <taxon>Aculeata</taxon>
        <taxon>Formicoidea</taxon>
        <taxon>Formicidae</taxon>
        <taxon>Myrmicinae</taxon>
        <taxon>Trachymyrmex</taxon>
    </lineage>
</organism>
<dbReference type="GO" id="GO:0003697">
    <property type="term" value="F:single-stranded DNA binding"/>
    <property type="evidence" value="ECO:0007669"/>
    <property type="project" value="TreeGrafter"/>
</dbReference>
<evidence type="ECO:0000256" key="16">
    <source>
        <dbReference type="RuleBase" id="RU004070"/>
    </source>
</evidence>
<reference evidence="18 19" key="1">
    <citation type="submission" date="2016-03" db="EMBL/GenBank/DDBJ databases">
        <title>Trachymyrmex septentrionalis WGS genome.</title>
        <authorList>
            <person name="Nygaard S."/>
            <person name="Hu H."/>
            <person name="Boomsma J."/>
            <person name="Zhang G."/>
        </authorList>
    </citation>
    <scope>NUCLEOTIDE SEQUENCE [LARGE SCALE GENOMIC DNA]</scope>
    <source>
        <strain evidence="18">Tsep2-gDNA-1</strain>
        <tissue evidence="18">Whole body</tissue>
    </source>
</reference>
<evidence type="ECO:0000256" key="3">
    <source>
        <dbReference type="ARBA" id="ARBA00012551"/>
    </source>
</evidence>
<dbReference type="SMART" id="SM00382">
    <property type="entry name" value="AAA"/>
    <property type="match status" value="1"/>
</dbReference>
<dbReference type="InterPro" id="IPR003593">
    <property type="entry name" value="AAA+_ATPase"/>
</dbReference>
<evidence type="ECO:0000256" key="5">
    <source>
        <dbReference type="ARBA" id="ARBA00022741"/>
    </source>
</evidence>
<gene>
    <name evidence="18" type="ORF">ALC56_09383</name>
</gene>
<dbReference type="InterPro" id="IPR027417">
    <property type="entry name" value="P-loop_NTPase"/>
</dbReference>
<dbReference type="GO" id="GO:0000724">
    <property type="term" value="P:double-strand break repair via homologous recombination"/>
    <property type="evidence" value="ECO:0007669"/>
    <property type="project" value="TreeGrafter"/>
</dbReference>
<comment type="catalytic activity">
    <reaction evidence="15">
        <text>ATP + H2O = ADP + phosphate + H(+)</text>
        <dbReference type="Rhea" id="RHEA:13065"/>
        <dbReference type="ChEBI" id="CHEBI:15377"/>
        <dbReference type="ChEBI" id="CHEBI:15378"/>
        <dbReference type="ChEBI" id="CHEBI:30616"/>
        <dbReference type="ChEBI" id="CHEBI:43474"/>
        <dbReference type="ChEBI" id="CHEBI:456216"/>
        <dbReference type="EC" id="3.6.4.12"/>
    </reaction>
</comment>
<evidence type="ECO:0000256" key="10">
    <source>
        <dbReference type="ARBA" id="ARBA00023125"/>
    </source>
</evidence>
<evidence type="ECO:0000256" key="7">
    <source>
        <dbReference type="ARBA" id="ARBA00022801"/>
    </source>
</evidence>
<evidence type="ECO:0000256" key="12">
    <source>
        <dbReference type="ARBA" id="ARBA00023242"/>
    </source>
</evidence>
<keyword evidence="9 16" id="KW-0067">ATP-binding</keyword>
<evidence type="ECO:0000256" key="4">
    <source>
        <dbReference type="ARBA" id="ARBA00022705"/>
    </source>
</evidence>
<dbReference type="GO" id="GO:0005524">
    <property type="term" value="F:ATP binding"/>
    <property type="evidence" value="ECO:0007669"/>
    <property type="project" value="UniProtKB-KW"/>
</dbReference>
<keyword evidence="11" id="KW-0234">DNA repair</keyword>
<dbReference type="Gene3D" id="2.40.50.140">
    <property type="entry name" value="Nucleic acid-binding proteins"/>
    <property type="match status" value="1"/>
</dbReference>
<dbReference type="GO" id="GO:0006260">
    <property type="term" value="P:DNA replication"/>
    <property type="evidence" value="ECO:0007669"/>
    <property type="project" value="InterPro"/>
</dbReference>
<dbReference type="InterPro" id="IPR018525">
    <property type="entry name" value="MCM_CS"/>
</dbReference>
<dbReference type="InterPro" id="IPR041562">
    <property type="entry name" value="MCM_lid"/>
</dbReference>
<dbReference type="PRINTS" id="PR01657">
    <property type="entry name" value="MCMFAMILY"/>
</dbReference>
<dbReference type="Gene3D" id="2.20.28.10">
    <property type="match status" value="1"/>
</dbReference>
<keyword evidence="8" id="KW-0347">Helicase</keyword>
<dbReference type="PANTHER" id="PTHR11630:SF48">
    <property type="entry name" value="DNA HELICASE MCM9"/>
    <property type="match status" value="1"/>
</dbReference>
<dbReference type="PROSITE" id="PS00847">
    <property type="entry name" value="MCM_1"/>
    <property type="match status" value="1"/>
</dbReference>
<evidence type="ECO:0000256" key="8">
    <source>
        <dbReference type="ARBA" id="ARBA00022806"/>
    </source>
</evidence>
<proteinExistence type="inferred from homology"/>
<name>A0A195F7K6_9HYME</name>
<accession>A0A195F7K6</accession>
<evidence type="ECO:0000256" key="13">
    <source>
        <dbReference type="ARBA" id="ARBA00041085"/>
    </source>
</evidence>
<comment type="subcellular location">
    <subcellularLocation>
        <location evidence="1">Nucleus</location>
    </subcellularLocation>
</comment>
<keyword evidence="10 16" id="KW-0238">DNA-binding</keyword>
<dbReference type="STRING" id="34720.A0A195F7K6"/>
<keyword evidence="4" id="KW-0235">DNA replication</keyword>
<comment type="similarity">
    <text evidence="2 16">Belongs to the MCM family.</text>
</comment>
<dbReference type="Pfam" id="PF17855">
    <property type="entry name" value="MCM_lid"/>
    <property type="match status" value="1"/>
</dbReference>
<keyword evidence="19" id="KW-1185">Reference proteome</keyword>
<evidence type="ECO:0000256" key="14">
    <source>
        <dbReference type="ARBA" id="ARBA00042301"/>
    </source>
</evidence>
<keyword evidence="6" id="KW-0227">DNA damage</keyword>
<dbReference type="Pfam" id="PF26066">
    <property type="entry name" value="MCM9_N"/>
    <property type="match status" value="1"/>
</dbReference>
<dbReference type="SUPFAM" id="SSF50249">
    <property type="entry name" value="Nucleic acid-binding proteins"/>
    <property type="match status" value="1"/>
</dbReference>
<sequence>MLEDYLLKHHTKDLEDILNATEDHLFYSIYVNFVSLFEADAENAQKILRNPRHYLPLCDEAAVKAQEQLCKPDNEQIVKMRVHIRVTAVPIKMDIGQIGELVSTSGIVVRMSQPTIMKMKKRFICRKCKHINVVKKKIQYEITANLEWEKQTFRNIKQCQSCRSQNLTASTSLEQEDCSDYQEMKIRDQCKTDARNYYSVGLEVVLLDDLVDKCRPGDNVDISGVVIRKWGKLKVGQRAEATTFLMANSISIRRKISEATFSTTEIKDTFTAYWEHYRNNALSGRDNILASICPQLYGMYIAKLALAVVMCGGVAKTNETGTRIRGEPHLLLVGDPGTGKSQLLRIASRLTTRSVFTTGVGSTAAGLTAAAVRDSDGWHLEAGALVLADGGVCCVDEFTTMSSHDRTSVHEAMEQQTISIAKAGMVSTLNSRCSVIAAINPDGGCFTGDEWKTCLGNPLLSRFDLILLLKDTRNPEWDKLASSHILKAACEDEENNSYSETFMGPLNLTGLWSEETLCEYFTHVHTLKPVLTEEAQKILSATYLHHRSDPQRRPERTTVRLLDSLIRLAEGHAKLMYRTKVEVIDAVTAAELVGTTLVNSSDAGCPFPTDPVATYRLKGIFILNNSRNE</sequence>
<evidence type="ECO:0000256" key="1">
    <source>
        <dbReference type="ARBA" id="ARBA00004123"/>
    </source>
</evidence>
<dbReference type="Pfam" id="PF00493">
    <property type="entry name" value="MCM"/>
    <property type="match status" value="1"/>
</dbReference>
<dbReference type="SMART" id="SM00350">
    <property type="entry name" value="MCM"/>
    <property type="match status" value="1"/>
</dbReference>
<dbReference type="InterPro" id="IPR058768">
    <property type="entry name" value="MCM9_N"/>
</dbReference>
<evidence type="ECO:0000313" key="19">
    <source>
        <dbReference type="Proteomes" id="UP000078541"/>
    </source>
</evidence>
<dbReference type="GO" id="GO:0042555">
    <property type="term" value="C:MCM complex"/>
    <property type="evidence" value="ECO:0007669"/>
    <property type="project" value="TreeGrafter"/>
</dbReference>
<protein>
    <recommendedName>
        <fullName evidence="13">DNA helicase MCM9</fullName>
        <ecNumber evidence="3">3.6.4.12</ecNumber>
    </recommendedName>
    <alternativeName>
        <fullName evidence="14">Minichromosome maintenance 9</fullName>
    </alternativeName>
</protein>
<evidence type="ECO:0000256" key="11">
    <source>
        <dbReference type="ARBA" id="ARBA00023204"/>
    </source>
</evidence>
<dbReference type="PROSITE" id="PS50051">
    <property type="entry name" value="MCM_2"/>
    <property type="match status" value="1"/>
</dbReference>
<dbReference type="SUPFAM" id="SSF52540">
    <property type="entry name" value="P-loop containing nucleoside triphosphate hydrolases"/>
    <property type="match status" value="1"/>
</dbReference>
<dbReference type="Proteomes" id="UP000078541">
    <property type="component" value="Unassembled WGS sequence"/>
</dbReference>
<dbReference type="Gene3D" id="3.40.50.300">
    <property type="entry name" value="P-loop containing nucleotide triphosphate hydrolases"/>
    <property type="match status" value="1"/>
</dbReference>
<dbReference type="Pfam" id="PF17207">
    <property type="entry name" value="MCM_OB"/>
    <property type="match status" value="1"/>
</dbReference>
<dbReference type="PANTHER" id="PTHR11630">
    <property type="entry name" value="DNA REPLICATION LICENSING FACTOR MCM FAMILY MEMBER"/>
    <property type="match status" value="1"/>
</dbReference>
<keyword evidence="7" id="KW-0378">Hydrolase</keyword>
<dbReference type="EC" id="3.6.4.12" evidence="3"/>
<dbReference type="InterPro" id="IPR012340">
    <property type="entry name" value="NA-bd_OB-fold"/>
</dbReference>
<dbReference type="Gene3D" id="3.30.1640.10">
    <property type="entry name" value="mini-chromosome maintenance (MCM) complex, chain A, domain 1"/>
    <property type="match status" value="1"/>
</dbReference>
<keyword evidence="5 16" id="KW-0547">Nucleotide-binding</keyword>
<evidence type="ECO:0000256" key="6">
    <source>
        <dbReference type="ARBA" id="ARBA00022763"/>
    </source>
</evidence>
<dbReference type="GO" id="GO:0016787">
    <property type="term" value="F:hydrolase activity"/>
    <property type="evidence" value="ECO:0007669"/>
    <property type="project" value="UniProtKB-KW"/>
</dbReference>
<dbReference type="GO" id="GO:0017116">
    <property type="term" value="F:single-stranded DNA helicase activity"/>
    <property type="evidence" value="ECO:0007669"/>
    <property type="project" value="TreeGrafter"/>
</dbReference>
<dbReference type="InterPro" id="IPR033762">
    <property type="entry name" value="MCM_OB"/>
</dbReference>
<dbReference type="EMBL" id="KQ981744">
    <property type="protein sequence ID" value="KYN36423.1"/>
    <property type="molecule type" value="Genomic_DNA"/>
</dbReference>
<feature type="domain" description="MCM C-terminal AAA(+) ATPase" evidence="17">
    <location>
        <begin position="284"/>
        <end position="485"/>
    </location>
</feature>
<keyword evidence="12" id="KW-0539">Nucleus</keyword>
<evidence type="ECO:0000256" key="2">
    <source>
        <dbReference type="ARBA" id="ARBA00008010"/>
    </source>
</evidence>
<dbReference type="GO" id="GO:0005634">
    <property type="term" value="C:nucleus"/>
    <property type="evidence" value="ECO:0007669"/>
    <property type="project" value="UniProtKB-SubCell"/>
</dbReference>
<dbReference type="InterPro" id="IPR001208">
    <property type="entry name" value="MCM_dom"/>
</dbReference>
<evidence type="ECO:0000313" key="18">
    <source>
        <dbReference type="EMBL" id="KYN36423.1"/>
    </source>
</evidence>
<dbReference type="AlphaFoldDB" id="A0A195F7K6"/>